<dbReference type="Proteomes" id="UP000275078">
    <property type="component" value="Unassembled WGS sequence"/>
</dbReference>
<protein>
    <submittedName>
        <fullName evidence="2">Uncharacterized protein</fullName>
    </submittedName>
</protein>
<gene>
    <name evidence="2" type="ORF">BJ508DRAFT_302383</name>
</gene>
<evidence type="ECO:0000313" key="2">
    <source>
        <dbReference type="EMBL" id="RPA86004.1"/>
    </source>
</evidence>
<feature type="region of interest" description="Disordered" evidence="1">
    <location>
        <begin position="143"/>
        <end position="222"/>
    </location>
</feature>
<dbReference type="EMBL" id="ML119651">
    <property type="protein sequence ID" value="RPA86004.1"/>
    <property type="molecule type" value="Genomic_DNA"/>
</dbReference>
<proteinExistence type="predicted"/>
<feature type="compositionally biased region" description="Pro residues" evidence="1">
    <location>
        <begin position="175"/>
        <end position="184"/>
    </location>
</feature>
<sequence length="335" mass="37462">MALTHRRSLNFLGHPSQIVTRIDSRSLYESRYNRPLEPHEFKVQYDSDAEGTEKLRKDGCVCIRVRRRRRPRTNRARTTPHPQQPIPTRRDEDYTLLPTDRQRYLAQMHHLTGPDLYDNLLESRHYAARTPTAAFTQAAIPLTRSSGSHGMPAIPPRTSSSQPRPAYPAHSYSTPTPPPPPPPTSSYNRRARSPDRSNPRYFDPDLAETFYPFPPPPGSSAGARLRGLPGYHMHVRETYNFGPHRLERRGRSPEGRVLTSMVTPLDGGPAFLVPVPVFRRVTYGSGRRGGRDSSSDSSDSSDDGYDFGGRRGAGRGGRPSGRGGYPSGGGYLQYL</sequence>
<organism evidence="2 3">
    <name type="scientific">Ascobolus immersus RN42</name>
    <dbReference type="NCBI Taxonomy" id="1160509"/>
    <lineage>
        <taxon>Eukaryota</taxon>
        <taxon>Fungi</taxon>
        <taxon>Dikarya</taxon>
        <taxon>Ascomycota</taxon>
        <taxon>Pezizomycotina</taxon>
        <taxon>Pezizomycetes</taxon>
        <taxon>Pezizales</taxon>
        <taxon>Ascobolaceae</taxon>
        <taxon>Ascobolus</taxon>
    </lineage>
</organism>
<dbReference type="AlphaFoldDB" id="A0A3N4IWK2"/>
<feature type="region of interest" description="Disordered" evidence="1">
    <location>
        <begin position="282"/>
        <end position="335"/>
    </location>
</feature>
<name>A0A3N4IWK2_ASCIM</name>
<reference evidence="2 3" key="1">
    <citation type="journal article" date="2018" name="Nat. Ecol. Evol.">
        <title>Pezizomycetes genomes reveal the molecular basis of ectomycorrhizal truffle lifestyle.</title>
        <authorList>
            <person name="Murat C."/>
            <person name="Payen T."/>
            <person name="Noel B."/>
            <person name="Kuo A."/>
            <person name="Morin E."/>
            <person name="Chen J."/>
            <person name="Kohler A."/>
            <person name="Krizsan K."/>
            <person name="Balestrini R."/>
            <person name="Da Silva C."/>
            <person name="Montanini B."/>
            <person name="Hainaut M."/>
            <person name="Levati E."/>
            <person name="Barry K.W."/>
            <person name="Belfiori B."/>
            <person name="Cichocki N."/>
            <person name="Clum A."/>
            <person name="Dockter R.B."/>
            <person name="Fauchery L."/>
            <person name="Guy J."/>
            <person name="Iotti M."/>
            <person name="Le Tacon F."/>
            <person name="Lindquist E.A."/>
            <person name="Lipzen A."/>
            <person name="Malagnac F."/>
            <person name="Mello A."/>
            <person name="Molinier V."/>
            <person name="Miyauchi S."/>
            <person name="Poulain J."/>
            <person name="Riccioni C."/>
            <person name="Rubini A."/>
            <person name="Sitrit Y."/>
            <person name="Splivallo R."/>
            <person name="Traeger S."/>
            <person name="Wang M."/>
            <person name="Zifcakova L."/>
            <person name="Wipf D."/>
            <person name="Zambonelli A."/>
            <person name="Paolocci F."/>
            <person name="Nowrousian M."/>
            <person name="Ottonello S."/>
            <person name="Baldrian P."/>
            <person name="Spatafora J.W."/>
            <person name="Henrissat B."/>
            <person name="Nagy L.G."/>
            <person name="Aury J.M."/>
            <person name="Wincker P."/>
            <person name="Grigoriev I.V."/>
            <person name="Bonfante P."/>
            <person name="Martin F.M."/>
        </authorList>
    </citation>
    <scope>NUCLEOTIDE SEQUENCE [LARGE SCALE GENOMIC DNA]</scope>
    <source>
        <strain evidence="2 3">RN42</strain>
    </source>
</reference>
<feature type="compositionally biased region" description="Gly residues" evidence="1">
    <location>
        <begin position="306"/>
        <end position="335"/>
    </location>
</feature>
<evidence type="ECO:0000256" key="1">
    <source>
        <dbReference type="SAM" id="MobiDB-lite"/>
    </source>
</evidence>
<keyword evidence="3" id="KW-1185">Reference proteome</keyword>
<feature type="region of interest" description="Disordered" evidence="1">
    <location>
        <begin position="71"/>
        <end position="93"/>
    </location>
</feature>
<accession>A0A3N4IWK2</accession>
<evidence type="ECO:0000313" key="3">
    <source>
        <dbReference type="Proteomes" id="UP000275078"/>
    </source>
</evidence>